<evidence type="ECO:0000313" key="1">
    <source>
        <dbReference type="EMBL" id="VDP67348.1"/>
    </source>
</evidence>
<accession>A0A183A727</accession>
<reference evidence="1 2" key="2">
    <citation type="submission" date="2018-11" db="EMBL/GenBank/DDBJ databases">
        <authorList>
            <consortium name="Pathogen Informatics"/>
        </authorList>
    </citation>
    <scope>NUCLEOTIDE SEQUENCE [LARGE SCALE GENOMIC DNA]</scope>
    <source>
        <strain evidence="1 2">Egypt</strain>
    </source>
</reference>
<organism evidence="3">
    <name type="scientific">Echinostoma caproni</name>
    <dbReference type="NCBI Taxonomy" id="27848"/>
    <lineage>
        <taxon>Eukaryota</taxon>
        <taxon>Metazoa</taxon>
        <taxon>Spiralia</taxon>
        <taxon>Lophotrochozoa</taxon>
        <taxon>Platyhelminthes</taxon>
        <taxon>Trematoda</taxon>
        <taxon>Digenea</taxon>
        <taxon>Plagiorchiida</taxon>
        <taxon>Echinostomata</taxon>
        <taxon>Echinostomatoidea</taxon>
        <taxon>Echinostomatidae</taxon>
        <taxon>Echinostoma</taxon>
    </lineage>
</organism>
<sequence length="102" mass="11474">MESGLVSHNQPPSSRAALAELKLEEELTLAQLRIKKLELEVETSGRISEAKLNLTEQIFLGPVTLNPQHQLKANVKHVIKDEGVREELERLFNFEVTEAACK</sequence>
<protein>
    <submittedName>
        <fullName evidence="3">Lzipper-MIP1 domain-containing protein</fullName>
    </submittedName>
</protein>
<evidence type="ECO:0000313" key="2">
    <source>
        <dbReference type="Proteomes" id="UP000272942"/>
    </source>
</evidence>
<dbReference type="WBParaSite" id="ECPE_0000276501-mRNA-1">
    <property type="protein sequence ID" value="ECPE_0000276501-mRNA-1"/>
    <property type="gene ID" value="ECPE_0000276501"/>
</dbReference>
<reference evidence="3" key="1">
    <citation type="submission" date="2016-06" db="UniProtKB">
        <authorList>
            <consortium name="WormBaseParasite"/>
        </authorList>
    </citation>
    <scope>IDENTIFICATION</scope>
</reference>
<dbReference type="EMBL" id="UZAN01039835">
    <property type="protein sequence ID" value="VDP67348.1"/>
    <property type="molecule type" value="Genomic_DNA"/>
</dbReference>
<name>A0A183A727_9TREM</name>
<dbReference type="AlphaFoldDB" id="A0A183A727"/>
<keyword evidence="2" id="KW-1185">Reference proteome</keyword>
<proteinExistence type="predicted"/>
<gene>
    <name evidence="1" type="ORF">ECPE_LOCUS2762</name>
</gene>
<dbReference type="Proteomes" id="UP000272942">
    <property type="component" value="Unassembled WGS sequence"/>
</dbReference>
<evidence type="ECO:0000313" key="3">
    <source>
        <dbReference type="WBParaSite" id="ECPE_0000276501-mRNA-1"/>
    </source>
</evidence>